<dbReference type="AlphaFoldDB" id="A0A077PD06"/>
<organism evidence="1 2">
    <name type="scientific">Xenorhabdus bovienii str. kraussei Quebec</name>
    <dbReference type="NCBI Taxonomy" id="1398203"/>
    <lineage>
        <taxon>Bacteria</taxon>
        <taxon>Pseudomonadati</taxon>
        <taxon>Pseudomonadota</taxon>
        <taxon>Gammaproteobacteria</taxon>
        <taxon>Enterobacterales</taxon>
        <taxon>Morganellaceae</taxon>
        <taxon>Xenorhabdus</taxon>
    </lineage>
</organism>
<reference evidence="1" key="1">
    <citation type="submission" date="2013-07" db="EMBL/GenBank/DDBJ databases">
        <title>Sub-species coevolution in mutualistic symbiosis.</title>
        <authorList>
            <person name="Murfin K."/>
            <person name="Klassen J."/>
            <person name="Lee M."/>
            <person name="Forst S."/>
            <person name="Stock P."/>
            <person name="Goodrich-Blair H."/>
        </authorList>
    </citation>
    <scope>NUCLEOTIDE SEQUENCE [LARGE SCALE GENOMIC DNA]</scope>
    <source>
        <strain evidence="1">Kraussei Quebec</strain>
    </source>
</reference>
<evidence type="ECO:0000313" key="1">
    <source>
        <dbReference type="EMBL" id="CDH18542.1"/>
    </source>
</evidence>
<dbReference type="EMBL" id="CBSY010000037">
    <property type="protein sequence ID" value="CDH18542.1"/>
    <property type="molecule type" value="Genomic_DNA"/>
</dbReference>
<proteinExistence type="predicted"/>
<protein>
    <submittedName>
        <fullName evidence="1">Uncharacterized protein</fullName>
    </submittedName>
</protein>
<accession>A0A077PD06</accession>
<evidence type="ECO:0000313" key="2">
    <source>
        <dbReference type="Proteomes" id="UP000028500"/>
    </source>
</evidence>
<sequence length="39" mass="4572">MVINKNNYIKFFIGTLKYTTEKPSSNITSILNNKSHRKK</sequence>
<gene>
    <name evidence="1" type="ORF">XBKQ1_1310005</name>
</gene>
<comment type="caution">
    <text evidence="1">The sequence shown here is derived from an EMBL/GenBank/DDBJ whole genome shotgun (WGS) entry which is preliminary data.</text>
</comment>
<keyword evidence="2" id="KW-1185">Reference proteome</keyword>
<dbReference type="Proteomes" id="UP000028500">
    <property type="component" value="Unassembled WGS sequence"/>
</dbReference>
<name>A0A077PD06_XENBV</name>
<dbReference type="HOGENOM" id="CLU_216036_0_0_6"/>